<proteinExistence type="predicted"/>
<dbReference type="InterPro" id="IPR029063">
    <property type="entry name" value="SAM-dependent_MTases_sf"/>
</dbReference>
<name>A0ABW2EQV1_9BACI</name>
<dbReference type="EMBL" id="JBHSZV010000051">
    <property type="protein sequence ID" value="MFC7063622.1"/>
    <property type="molecule type" value="Genomic_DNA"/>
</dbReference>
<dbReference type="EC" id="2.1.1.222" evidence="2"/>
<dbReference type="RefSeq" id="WP_204711874.1">
    <property type="nucleotide sequence ID" value="NZ_JBHSZV010000051.1"/>
</dbReference>
<dbReference type="GO" id="GO:0032259">
    <property type="term" value="P:methylation"/>
    <property type="evidence" value="ECO:0007669"/>
    <property type="project" value="UniProtKB-KW"/>
</dbReference>
<gene>
    <name evidence="2" type="ORF">ACFQIC_17575</name>
</gene>
<keyword evidence="2" id="KW-0489">Methyltransferase</keyword>
<evidence type="ECO:0000313" key="3">
    <source>
        <dbReference type="Proteomes" id="UP001596410"/>
    </source>
</evidence>
<dbReference type="SUPFAM" id="SSF53335">
    <property type="entry name" value="S-adenosyl-L-methionine-dependent methyltransferases"/>
    <property type="match status" value="1"/>
</dbReference>
<organism evidence="2 3">
    <name type="scientific">Halobacillus seohaensis</name>
    <dbReference type="NCBI Taxonomy" id="447421"/>
    <lineage>
        <taxon>Bacteria</taxon>
        <taxon>Bacillati</taxon>
        <taxon>Bacillota</taxon>
        <taxon>Bacilli</taxon>
        <taxon>Bacillales</taxon>
        <taxon>Bacillaceae</taxon>
        <taxon>Halobacillus</taxon>
    </lineage>
</organism>
<keyword evidence="3" id="KW-1185">Reference proteome</keyword>
<feature type="domain" description="Methyltransferase type 11" evidence="1">
    <location>
        <begin position="52"/>
        <end position="144"/>
    </location>
</feature>
<comment type="caution">
    <text evidence="2">The sequence shown here is derived from an EMBL/GenBank/DDBJ whole genome shotgun (WGS) entry which is preliminary data.</text>
</comment>
<dbReference type="InterPro" id="IPR013216">
    <property type="entry name" value="Methyltransf_11"/>
</dbReference>
<sequence>MTFEWHKEAEKQWDGRAEFWNTNSQTMWDEGSRKTIIPFLKKYVKEGGHIADLGCGDGYGSFKLEKEGYRVTGLDISVDMIQRAKSRVENENLQFTQGDLVNLPFEKESFDSIMAINCLEWVEVPYQGLEEMKRVLNPGGRLCIGILGPTAMPRKNSYRRVYGDKVICNTMMPWELEQMAIETGWKHIDGHGVYKRGVEEQDAAGFAKELQQSLTFMWVFIFEKE</sequence>
<dbReference type="PANTHER" id="PTHR43861">
    <property type="entry name" value="TRANS-ACONITATE 2-METHYLTRANSFERASE-RELATED"/>
    <property type="match status" value="1"/>
</dbReference>
<protein>
    <submittedName>
        <fullName evidence="2">Class I SAM-dependent methyltransferase</fullName>
        <ecNumber evidence="2">2.1.1.222</ecNumber>
        <ecNumber evidence="2">2.1.1.64</ecNumber>
    </submittedName>
</protein>
<dbReference type="Pfam" id="PF08241">
    <property type="entry name" value="Methyltransf_11"/>
    <property type="match status" value="1"/>
</dbReference>
<keyword evidence="2" id="KW-0808">Transferase</keyword>
<reference evidence="3" key="1">
    <citation type="journal article" date="2019" name="Int. J. Syst. Evol. Microbiol.">
        <title>The Global Catalogue of Microorganisms (GCM) 10K type strain sequencing project: providing services to taxonomists for standard genome sequencing and annotation.</title>
        <authorList>
            <consortium name="The Broad Institute Genomics Platform"/>
            <consortium name="The Broad Institute Genome Sequencing Center for Infectious Disease"/>
            <person name="Wu L."/>
            <person name="Ma J."/>
        </authorList>
    </citation>
    <scope>NUCLEOTIDE SEQUENCE [LARGE SCALE GENOMIC DNA]</scope>
    <source>
        <strain evidence="3">CGMCC 4.1621</strain>
    </source>
</reference>
<dbReference type="Proteomes" id="UP001596410">
    <property type="component" value="Unassembled WGS sequence"/>
</dbReference>
<evidence type="ECO:0000313" key="2">
    <source>
        <dbReference type="EMBL" id="MFC7063622.1"/>
    </source>
</evidence>
<evidence type="ECO:0000259" key="1">
    <source>
        <dbReference type="Pfam" id="PF08241"/>
    </source>
</evidence>
<accession>A0ABW2EQV1</accession>
<dbReference type="GO" id="GO:0102208">
    <property type="term" value="F:2-polyprenyl-6-hydroxyphenol methylase activity"/>
    <property type="evidence" value="ECO:0007669"/>
    <property type="project" value="UniProtKB-EC"/>
</dbReference>
<dbReference type="PANTHER" id="PTHR43861:SF1">
    <property type="entry name" value="TRANS-ACONITATE 2-METHYLTRANSFERASE"/>
    <property type="match status" value="1"/>
</dbReference>
<dbReference type="EC" id="2.1.1.64" evidence="2"/>
<dbReference type="CDD" id="cd02440">
    <property type="entry name" value="AdoMet_MTases"/>
    <property type="match status" value="1"/>
</dbReference>
<dbReference type="Gene3D" id="3.40.50.150">
    <property type="entry name" value="Vaccinia Virus protein VP39"/>
    <property type="match status" value="1"/>
</dbReference>
<dbReference type="GO" id="GO:0061542">
    <property type="term" value="F:3-demethylubiquinol 3-O-methyltransferase activity"/>
    <property type="evidence" value="ECO:0007669"/>
    <property type="project" value="UniProtKB-EC"/>
</dbReference>